<evidence type="ECO:0000313" key="6">
    <source>
        <dbReference type="Proteomes" id="UP000515156"/>
    </source>
</evidence>
<sequence>MDCPPNSRYSKCMTACPASCSDLAAPSDCDMPCLEGCECLPGYVFSGFSCVPYKECGCTYLNKYYKAGERFTTDDCSQTCVCTESSTVNCQRTLCSPQEICTIANLTRGCYISGPCLENPCENGGECIEKTVNAENKTMYCQCPETHGGTFCEAEKPKGEPFNPTIYIVVGTMLAVILLCTITGLVLWRCNARRKKKNSQGSDYFVNDTESTSNSSIYQEADWAVNAAYVEE</sequence>
<dbReference type="Pfam" id="PF00008">
    <property type="entry name" value="EGF"/>
    <property type="match status" value="1"/>
</dbReference>
<dbReference type="InterPro" id="IPR000742">
    <property type="entry name" value="EGF"/>
</dbReference>
<dbReference type="InParanoid" id="A0A6P7Z2J6"/>
<dbReference type="SMART" id="SM00215">
    <property type="entry name" value="VWC_out"/>
    <property type="match status" value="1"/>
</dbReference>
<dbReference type="PROSITE" id="PS50184">
    <property type="entry name" value="VWFC_2"/>
    <property type="match status" value="1"/>
</dbReference>
<dbReference type="OrthoDB" id="5945029at2759"/>
<keyword evidence="3" id="KW-0472">Membrane</keyword>
<evidence type="ECO:0000256" key="3">
    <source>
        <dbReference type="SAM" id="Phobius"/>
    </source>
</evidence>
<dbReference type="InterPro" id="IPR002919">
    <property type="entry name" value="TIL_dom"/>
</dbReference>
<dbReference type="Pfam" id="PF01826">
    <property type="entry name" value="TIL"/>
    <property type="match status" value="1"/>
</dbReference>
<dbReference type="PROSITE" id="PS50026">
    <property type="entry name" value="EGF_3"/>
    <property type="match status" value="1"/>
</dbReference>
<keyword evidence="1 2" id="KW-1015">Disulfide bond</keyword>
<evidence type="ECO:0000259" key="4">
    <source>
        <dbReference type="PROSITE" id="PS50026"/>
    </source>
</evidence>
<dbReference type="PROSITE" id="PS00022">
    <property type="entry name" value="EGF_1"/>
    <property type="match status" value="1"/>
</dbReference>
<dbReference type="RefSeq" id="XP_030071543.1">
    <property type="nucleotide sequence ID" value="XM_030215683.1"/>
</dbReference>
<dbReference type="Proteomes" id="UP000515156">
    <property type="component" value="Chromosome 10"/>
</dbReference>
<dbReference type="PANTHER" id="PTHR46160:SF8">
    <property type="entry name" value="VWFD DOMAIN-CONTAINING PROTEIN"/>
    <property type="match status" value="1"/>
</dbReference>
<name>A0A6P7Z2J6_9AMPH</name>
<reference evidence="7" key="1">
    <citation type="submission" date="2025-08" db="UniProtKB">
        <authorList>
            <consortium name="RefSeq"/>
        </authorList>
    </citation>
    <scope>IDENTIFICATION</scope>
</reference>
<dbReference type="InterPro" id="IPR036084">
    <property type="entry name" value="Ser_inhib-like_sf"/>
</dbReference>
<organism evidence="6 7">
    <name type="scientific">Microcaecilia unicolor</name>
    <dbReference type="NCBI Taxonomy" id="1415580"/>
    <lineage>
        <taxon>Eukaryota</taxon>
        <taxon>Metazoa</taxon>
        <taxon>Chordata</taxon>
        <taxon>Craniata</taxon>
        <taxon>Vertebrata</taxon>
        <taxon>Euteleostomi</taxon>
        <taxon>Amphibia</taxon>
        <taxon>Gymnophiona</taxon>
        <taxon>Siphonopidae</taxon>
        <taxon>Microcaecilia</taxon>
    </lineage>
</organism>
<dbReference type="PANTHER" id="PTHR46160">
    <property type="entry name" value="ALPHA-TECTORIN-RELATED"/>
    <property type="match status" value="1"/>
</dbReference>
<protein>
    <submittedName>
        <fullName evidence="7">Zonadhesin-like</fullName>
    </submittedName>
</protein>
<dbReference type="KEGG" id="muo:115478385"/>
<keyword evidence="2" id="KW-0245">EGF-like domain</keyword>
<dbReference type="InterPro" id="IPR052749">
    <property type="entry name" value="Alpha-tectorin"/>
</dbReference>
<dbReference type="Gene3D" id="2.10.25.10">
    <property type="entry name" value="Laminin"/>
    <property type="match status" value="2"/>
</dbReference>
<dbReference type="InterPro" id="IPR025615">
    <property type="entry name" value="TILa_dom"/>
</dbReference>
<feature type="domain" description="EGF-like" evidence="4">
    <location>
        <begin position="112"/>
        <end position="153"/>
    </location>
</feature>
<comment type="caution">
    <text evidence="2">Lacks conserved residue(s) required for the propagation of feature annotation.</text>
</comment>
<gene>
    <name evidence="7" type="primary">LOC115478385</name>
</gene>
<dbReference type="SMART" id="SM00181">
    <property type="entry name" value="EGF"/>
    <property type="match status" value="2"/>
</dbReference>
<keyword evidence="6" id="KW-1185">Reference proteome</keyword>
<feature type="domain" description="VWFC" evidence="5">
    <location>
        <begin position="58"/>
        <end position="122"/>
    </location>
</feature>
<dbReference type="Pfam" id="PF12714">
    <property type="entry name" value="TILa"/>
    <property type="match status" value="1"/>
</dbReference>
<feature type="transmembrane region" description="Helical" evidence="3">
    <location>
        <begin position="166"/>
        <end position="188"/>
    </location>
</feature>
<evidence type="ECO:0000259" key="5">
    <source>
        <dbReference type="PROSITE" id="PS50184"/>
    </source>
</evidence>
<proteinExistence type="predicted"/>
<evidence type="ECO:0000313" key="7">
    <source>
        <dbReference type="RefSeq" id="XP_030071543.1"/>
    </source>
</evidence>
<dbReference type="FunFam" id="2.10.25.10:FF:000055">
    <property type="entry name" value="alpha-tectorin isoform X1"/>
    <property type="match status" value="1"/>
</dbReference>
<evidence type="ECO:0000256" key="1">
    <source>
        <dbReference type="ARBA" id="ARBA00023157"/>
    </source>
</evidence>
<dbReference type="SUPFAM" id="SSF57196">
    <property type="entry name" value="EGF/Laminin"/>
    <property type="match status" value="1"/>
</dbReference>
<keyword evidence="3" id="KW-0812">Transmembrane</keyword>
<evidence type="ECO:0000256" key="2">
    <source>
        <dbReference type="PROSITE-ProRule" id="PRU00076"/>
    </source>
</evidence>
<dbReference type="InterPro" id="IPR001007">
    <property type="entry name" value="VWF_dom"/>
</dbReference>
<keyword evidence="3" id="KW-1133">Transmembrane helix</keyword>
<feature type="disulfide bond" evidence="2">
    <location>
        <begin position="143"/>
        <end position="152"/>
    </location>
</feature>
<accession>A0A6P7Z2J6</accession>
<dbReference type="AlphaFoldDB" id="A0A6P7Z2J6"/>
<dbReference type="CDD" id="cd19941">
    <property type="entry name" value="TIL"/>
    <property type="match status" value="1"/>
</dbReference>
<dbReference type="SUPFAM" id="SSF57567">
    <property type="entry name" value="Serine protease inhibitors"/>
    <property type="match status" value="1"/>
</dbReference>
<dbReference type="GeneID" id="115478385"/>